<dbReference type="NCBIfam" id="TIGR00589">
    <property type="entry name" value="ogt"/>
    <property type="match status" value="1"/>
</dbReference>
<dbReference type="InterPro" id="IPR001497">
    <property type="entry name" value="MethylDNA_cys_MeTrfase_AS"/>
</dbReference>
<dbReference type="InterPro" id="IPR014048">
    <property type="entry name" value="MethylDNA_cys_MeTrfase_DNA-bd"/>
</dbReference>
<feature type="domain" description="Methylated-DNA-[protein]-cysteine S-methyltransferase DNA binding" evidence="7">
    <location>
        <begin position="78"/>
        <end position="160"/>
    </location>
</feature>
<keyword evidence="4" id="KW-0227">DNA damage</keyword>
<gene>
    <name evidence="8" type="ORF">SAMN03097708_00245</name>
</gene>
<evidence type="ECO:0000256" key="5">
    <source>
        <dbReference type="ARBA" id="ARBA00023204"/>
    </source>
</evidence>
<accession>A0A1G5PJM7</accession>
<dbReference type="RefSeq" id="WP_092991770.1">
    <property type="nucleotide sequence ID" value="NZ_FMWD01000001.1"/>
</dbReference>
<comment type="catalytic activity">
    <reaction evidence="6">
        <text>a 6-O-methyl-2'-deoxyguanosine in DNA + L-cysteinyl-[protein] = S-methyl-L-cysteinyl-[protein] + a 2'-deoxyguanosine in DNA</text>
        <dbReference type="Rhea" id="RHEA:24000"/>
        <dbReference type="Rhea" id="RHEA-COMP:10131"/>
        <dbReference type="Rhea" id="RHEA-COMP:10132"/>
        <dbReference type="Rhea" id="RHEA-COMP:11367"/>
        <dbReference type="Rhea" id="RHEA-COMP:11368"/>
        <dbReference type="ChEBI" id="CHEBI:29950"/>
        <dbReference type="ChEBI" id="CHEBI:82612"/>
        <dbReference type="ChEBI" id="CHEBI:85445"/>
        <dbReference type="ChEBI" id="CHEBI:85448"/>
        <dbReference type="EC" id="2.1.1.63"/>
    </reaction>
</comment>
<evidence type="ECO:0000256" key="3">
    <source>
        <dbReference type="ARBA" id="ARBA00022679"/>
    </source>
</evidence>
<dbReference type="OrthoDB" id="9802228at2"/>
<dbReference type="Gene3D" id="1.10.10.10">
    <property type="entry name" value="Winged helix-like DNA-binding domain superfamily/Winged helix DNA-binding domain"/>
    <property type="match status" value="1"/>
</dbReference>
<name>A0A1G5PJM7_9GAMM</name>
<dbReference type="SUPFAM" id="SSF46767">
    <property type="entry name" value="Methylated DNA-protein cysteine methyltransferase, C-terminal domain"/>
    <property type="match status" value="1"/>
</dbReference>
<evidence type="ECO:0000313" key="9">
    <source>
        <dbReference type="Proteomes" id="UP000199648"/>
    </source>
</evidence>
<evidence type="ECO:0000256" key="6">
    <source>
        <dbReference type="ARBA" id="ARBA00049348"/>
    </source>
</evidence>
<dbReference type="PROSITE" id="PS00374">
    <property type="entry name" value="MGMT"/>
    <property type="match status" value="1"/>
</dbReference>
<dbReference type="GO" id="GO:0032259">
    <property type="term" value="P:methylation"/>
    <property type="evidence" value="ECO:0007669"/>
    <property type="project" value="UniProtKB-KW"/>
</dbReference>
<evidence type="ECO:0000256" key="2">
    <source>
        <dbReference type="ARBA" id="ARBA00022603"/>
    </source>
</evidence>
<sequence length="160" mass="17120">MSAISFDAVISTPLPGSWRVGFGLQAGRLSTLDFLPPRTPLVASGRPEVQRIAELLTDYFQDPHTTLRRIPLAPARTPFQARVRELMSAIPVGQTRSYGELAGQLRTASRAVAGACRANPVALVVPCHRVVSVSGPGGFMGAVDGPPLELKAWLLKHESV</sequence>
<dbReference type="InterPro" id="IPR036388">
    <property type="entry name" value="WH-like_DNA-bd_sf"/>
</dbReference>
<dbReference type="STRING" id="415747.SAMN03097708_00245"/>
<dbReference type="Pfam" id="PF01035">
    <property type="entry name" value="DNA_binding_1"/>
    <property type="match status" value="1"/>
</dbReference>
<dbReference type="AlphaFoldDB" id="A0A1G5PJM7"/>
<keyword evidence="9" id="KW-1185">Reference proteome</keyword>
<proteinExistence type="predicted"/>
<dbReference type="Proteomes" id="UP000199648">
    <property type="component" value="Unassembled WGS sequence"/>
</dbReference>
<comment type="catalytic activity">
    <reaction evidence="1">
        <text>a 4-O-methyl-thymidine in DNA + L-cysteinyl-[protein] = a thymidine in DNA + S-methyl-L-cysteinyl-[protein]</text>
        <dbReference type="Rhea" id="RHEA:53428"/>
        <dbReference type="Rhea" id="RHEA-COMP:10131"/>
        <dbReference type="Rhea" id="RHEA-COMP:10132"/>
        <dbReference type="Rhea" id="RHEA-COMP:13555"/>
        <dbReference type="Rhea" id="RHEA-COMP:13556"/>
        <dbReference type="ChEBI" id="CHEBI:29950"/>
        <dbReference type="ChEBI" id="CHEBI:82612"/>
        <dbReference type="ChEBI" id="CHEBI:137386"/>
        <dbReference type="ChEBI" id="CHEBI:137387"/>
        <dbReference type="EC" id="2.1.1.63"/>
    </reaction>
</comment>
<evidence type="ECO:0000256" key="1">
    <source>
        <dbReference type="ARBA" id="ARBA00001286"/>
    </source>
</evidence>
<evidence type="ECO:0000256" key="4">
    <source>
        <dbReference type="ARBA" id="ARBA00022763"/>
    </source>
</evidence>
<keyword evidence="2 8" id="KW-0489">Methyltransferase</keyword>
<evidence type="ECO:0000259" key="7">
    <source>
        <dbReference type="Pfam" id="PF01035"/>
    </source>
</evidence>
<dbReference type="PANTHER" id="PTHR10815:SF13">
    <property type="entry name" value="METHYLATED-DNA--PROTEIN-CYSTEINE METHYLTRANSFERASE"/>
    <property type="match status" value="1"/>
</dbReference>
<dbReference type="CDD" id="cd06445">
    <property type="entry name" value="ATase"/>
    <property type="match status" value="1"/>
</dbReference>
<keyword evidence="5" id="KW-0234">DNA repair</keyword>
<organism evidence="8 9">
    <name type="scientific">Thiohalomonas denitrificans</name>
    <dbReference type="NCBI Taxonomy" id="415747"/>
    <lineage>
        <taxon>Bacteria</taxon>
        <taxon>Pseudomonadati</taxon>
        <taxon>Pseudomonadota</taxon>
        <taxon>Gammaproteobacteria</taxon>
        <taxon>Thiohalomonadales</taxon>
        <taxon>Thiohalomonadaceae</taxon>
        <taxon>Thiohalomonas</taxon>
    </lineage>
</organism>
<keyword evidence="3 8" id="KW-0808">Transferase</keyword>
<reference evidence="8 9" key="1">
    <citation type="submission" date="2016-10" db="EMBL/GenBank/DDBJ databases">
        <authorList>
            <person name="de Groot N.N."/>
        </authorList>
    </citation>
    <scope>NUCLEOTIDE SEQUENCE [LARGE SCALE GENOMIC DNA]</scope>
    <source>
        <strain evidence="8 9">HLD2</strain>
    </source>
</reference>
<dbReference type="InterPro" id="IPR036217">
    <property type="entry name" value="MethylDNA_cys_MeTrfase_DNAb"/>
</dbReference>
<dbReference type="EMBL" id="FMWD01000001">
    <property type="protein sequence ID" value="SCZ49712.1"/>
    <property type="molecule type" value="Genomic_DNA"/>
</dbReference>
<dbReference type="GO" id="GO:0006281">
    <property type="term" value="P:DNA repair"/>
    <property type="evidence" value="ECO:0007669"/>
    <property type="project" value="UniProtKB-KW"/>
</dbReference>
<dbReference type="GO" id="GO:0003908">
    <property type="term" value="F:methylated-DNA-[protein]-cysteine S-methyltransferase activity"/>
    <property type="evidence" value="ECO:0007669"/>
    <property type="project" value="UniProtKB-EC"/>
</dbReference>
<evidence type="ECO:0000313" key="8">
    <source>
        <dbReference type="EMBL" id="SCZ49712.1"/>
    </source>
</evidence>
<dbReference type="PANTHER" id="PTHR10815">
    <property type="entry name" value="METHYLATED-DNA--PROTEIN-CYSTEINE METHYLTRANSFERASE"/>
    <property type="match status" value="1"/>
</dbReference>
<protein>
    <submittedName>
        <fullName evidence="8">Methylated-DNA-[protein]-cysteine S-methyltransferase</fullName>
    </submittedName>
</protein>